<reference evidence="5" key="1">
    <citation type="submission" date="2016-11" db="EMBL/GenBank/DDBJ databases">
        <authorList>
            <person name="Sisinthy S."/>
            <person name="Ara S."/>
            <person name="Gundlapally S.R."/>
        </authorList>
    </citation>
    <scope>NUCLEOTIDE SEQUENCE [LARGE SCALE GENOMIC DNA]</scope>
    <source>
        <strain evidence="5">V1-41</strain>
    </source>
</reference>
<dbReference type="EMBL" id="MPZM01000005">
    <property type="protein sequence ID" value="PPL17710.1"/>
    <property type="molecule type" value="Genomic_DNA"/>
</dbReference>
<dbReference type="Proteomes" id="UP000242231">
    <property type="component" value="Unassembled WGS sequence"/>
</dbReference>
<dbReference type="GO" id="GO:0006417">
    <property type="term" value="P:regulation of translation"/>
    <property type="evidence" value="ECO:0007669"/>
    <property type="project" value="UniProtKB-KW"/>
</dbReference>
<evidence type="ECO:0000256" key="1">
    <source>
        <dbReference type="ARBA" id="ARBA00022845"/>
    </source>
</evidence>
<keyword evidence="2" id="KW-0648">Protein biosynthesis</keyword>
<dbReference type="InterPro" id="IPR036877">
    <property type="entry name" value="SUI1_dom_sf"/>
</dbReference>
<proteinExistence type="predicted"/>
<evidence type="ECO:0000256" key="2">
    <source>
        <dbReference type="ARBA" id="ARBA00022917"/>
    </source>
</evidence>
<gene>
    <name evidence="4" type="ORF">UN63_03855</name>
</gene>
<organism evidence="4 5">
    <name type="scientific">Oceanisphaera arctica</name>
    <dbReference type="NCBI Taxonomy" id="641510"/>
    <lineage>
        <taxon>Bacteria</taxon>
        <taxon>Pseudomonadati</taxon>
        <taxon>Pseudomonadota</taxon>
        <taxon>Gammaproteobacteria</taxon>
        <taxon>Aeromonadales</taxon>
        <taxon>Aeromonadaceae</taxon>
        <taxon>Oceanisphaera</taxon>
    </lineage>
</organism>
<keyword evidence="4" id="KW-0396">Initiation factor</keyword>
<dbReference type="GO" id="GO:0003743">
    <property type="term" value="F:translation initiation factor activity"/>
    <property type="evidence" value="ECO:0007669"/>
    <property type="project" value="UniProtKB-KW"/>
</dbReference>
<keyword evidence="1" id="KW-0810">Translation regulation</keyword>
<feature type="domain" description="SUI1" evidence="3">
    <location>
        <begin position="32"/>
        <end position="98"/>
    </location>
</feature>
<accession>A0A2P5TPR9</accession>
<comment type="caution">
    <text evidence="4">The sequence shown here is derived from an EMBL/GenBank/DDBJ whole genome shotgun (WGS) entry which is preliminary data.</text>
</comment>
<dbReference type="Gene3D" id="3.30.780.10">
    <property type="entry name" value="SUI1-like domain"/>
    <property type="match status" value="1"/>
</dbReference>
<dbReference type="PROSITE" id="PS50296">
    <property type="entry name" value="SUI1"/>
    <property type="match status" value="1"/>
</dbReference>
<dbReference type="Pfam" id="PF01253">
    <property type="entry name" value="SUI1"/>
    <property type="match status" value="1"/>
</dbReference>
<evidence type="ECO:0000313" key="4">
    <source>
        <dbReference type="EMBL" id="PPL17710.1"/>
    </source>
</evidence>
<dbReference type="AlphaFoldDB" id="A0A2P5TPR9"/>
<dbReference type="SUPFAM" id="SSF55159">
    <property type="entry name" value="eIF1-like"/>
    <property type="match status" value="1"/>
</dbReference>
<dbReference type="PIRSF" id="PIRSF037511">
    <property type="entry name" value="Transl_init_SUI1_pro"/>
    <property type="match status" value="1"/>
</dbReference>
<dbReference type="OrthoDB" id="9792915at2"/>
<protein>
    <submittedName>
        <fullName evidence="4">Translation initiation factor</fullName>
    </submittedName>
</protein>
<dbReference type="InterPro" id="IPR005872">
    <property type="entry name" value="SUI1_arc_bac"/>
</dbReference>
<dbReference type="RefSeq" id="WP_104485463.1">
    <property type="nucleotide sequence ID" value="NZ_BMYB01000011.1"/>
</dbReference>
<dbReference type="InterPro" id="IPR001950">
    <property type="entry name" value="SUI1"/>
</dbReference>
<name>A0A2P5TPR9_9GAMM</name>
<evidence type="ECO:0000313" key="5">
    <source>
        <dbReference type="Proteomes" id="UP000242231"/>
    </source>
</evidence>
<keyword evidence="5" id="KW-1185">Reference proteome</keyword>
<sequence>MNKLVYSTDPDWQAKQADAAASTDSPFPDDGVVRLRRETKGRKGAGVICVYGVPKEQVGTVAKQLKKQLGTGGAVKKGVIEIQGDRLEQVSALLTKAGLKVKKVGG</sequence>
<evidence type="ECO:0000259" key="3">
    <source>
        <dbReference type="PROSITE" id="PS50296"/>
    </source>
</evidence>
<dbReference type="CDD" id="cd11567">
    <property type="entry name" value="YciH_like"/>
    <property type="match status" value="1"/>
</dbReference>